<protein>
    <submittedName>
        <fullName evidence="1">Uncharacterized protein</fullName>
    </submittedName>
</protein>
<gene>
    <name evidence="1" type="ORF">GCM10009742_52350</name>
</gene>
<organism evidence="1 2">
    <name type="scientific">Kribbella karoonensis</name>
    <dbReference type="NCBI Taxonomy" id="324851"/>
    <lineage>
        <taxon>Bacteria</taxon>
        <taxon>Bacillati</taxon>
        <taxon>Actinomycetota</taxon>
        <taxon>Actinomycetes</taxon>
        <taxon>Propionibacteriales</taxon>
        <taxon>Kribbellaceae</taxon>
        <taxon>Kribbella</taxon>
    </lineage>
</organism>
<evidence type="ECO:0000313" key="1">
    <source>
        <dbReference type="EMBL" id="GAA1598449.1"/>
    </source>
</evidence>
<accession>A0ABN2EB01</accession>
<sequence>MSLISGFVYVGALGGAPTDGSPATVAVAATRPASKGRKKRVRGMTMVLTWAGRSRDVQVRKKVIDHISAVGSDSK</sequence>
<dbReference type="EMBL" id="BAAAND010000008">
    <property type="protein sequence ID" value="GAA1598449.1"/>
    <property type="molecule type" value="Genomic_DNA"/>
</dbReference>
<keyword evidence="2" id="KW-1185">Reference proteome</keyword>
<reference evidence="1 2" key="1">
    <citation type="journal article" date="2019" name="Int. J. Syst. Evol. Microbiol.">
        <title>The Global Catalogue of Microorganisms (GCM) 10K type strain sequencing project: providing services to taxonomists for standard genome sequencing and annotation.</title>
        <authorList>
            <consortium name="The Broad Institute Genomics Platform"/>
            <consortium name="The Broad Institute Genome Sequencing Center for Infectious Disease"/>
            <person name="Wu L."/>
            <person name="Ma J."/>
        </authorList>
    </citation>
    <scope>NUCLEOTIDE SEQUENCE [LARGE SCALE GENOMIC DNA]</scope>
    <source>
        <strain evidence="1 2">JCM 14304</strain>
    </source>
</reference>
<name>A0ABN2EB01_9ACTN</name>
<dbReference type="Proteomes" id="UP001500190">
    <property type="component" value="Unassembled WGS sequence"/>
</dbReference>
<evidence type="ECO:0000313" key="2">
    <source>
        <dbReference type="Proteomes" id="UP001500190"/>
    </source>
</evidence>
<comment type="caution">
    <text evidence="1">The sequence shown here is derived from an EMBL/GenBank/DDBJ whole genome shotgun (WGS) entry which is preliminary data.</text>
</comment>
<proteinExistence type="predicted"/>